<evidence type="ECO:0000256" key="1">
    <source>
        <dbReference type="SAM" id="MobiDB-lite"/>
    </source>
</evidence>
<proteinExistence type="predicted"/>
<dbReference type="EMBL" id="CP147250">
    <property type="protein sequence ID" value="WYJ79340.1"/>
    <property type="molecule type" value="Genomic_DNA"/>
</dbReference>
<reference evidence="2 3" key="1">
    <citation type="submission" date="2021-03" db="EMBL/GenBank/DDBJ databases">
        <authorList>
            <person name="Gilmore M.S."/>
            <person name="Schwartzman J."/>
            <person name="Van Tyne D."/>
            <person name="Martin M."/>
            <person name="Earl A.M."/>
            <person name="Manson A.L."/>
            <person name="Straub T."/>
            <person name="Salamzade R."/>
            <person name="Saavedra J."/>
            <person name="Lebreton F."/>
            <person name="Prichula J."/>
            <person name="Schaufler K."/>
            <person name="Gaca A."/>
            <person name="Sgardioli B."/>
            <person name="Wagenaar J."/>
            <person name="Strong T."/>
        </authorList>
    </citation>
    <scope>NUCLEOTIDE SEQUENCE [LARGE SCALE GENOMIC DNA]</scope>
    <source>
        <strain evidence="2 3">DIV1094</strain>
    </source>
</reference>
<sequence>MNDEKILGVQLSNSEGVTKEGEPPISEYLIARQFQPTRVREGLESEKNFKETIKQYRRENRFMTLKKSGRLFKLLLKTTSRIILGRRLYDKITLNKTQKDQVVTTNNKEQRSKQGNSQGKSAQHLQMKETRISEVGDSLHSPKTTQINEKPFSTTVKGSPLFLTRKLSSAYEAAKIVNTPLSKGGNNTVSKERS</sequence>
<reference evidence="2 3" key="2">
    <citation type="submission" date="2024-03" db="EMBL/GenBank/DDBJ databases">
        <title>The Genome Sequence of Enterococcus sp. DIV1094.</title>
        <authorList>
            <consortium name="The Broad Institute Genomics Platform"/>
            <consortium name="The Broad Institute Microbial Omics Core"/>
            <consortium name="The Broad Institute Genomic Center for Infectious Diseases"/>
            <person name="Earl A."/>
            <person name="Manson A."/>
            <person name="Gilmore M."/>
            <person name="Schwartman J."/>
            <person name="Shea T."/>
            <person name="Abouelleil A."/>
            <person name="Cao P."/>
            <person name="Chapman S."/>
            <person name="Cusick C."/>
            <person name="Young S."/>
            <person name="Neafsey D."/>
            <person name="Nusbaum C."/>
            <person name="Birren B."/>
        </authorList>
    </citation>
    <scope>NUCLEOTIDE SEQUENCE [LARGE SCALE GENOMIC DNA]</scope>
    <source>
        <strain evidence="2 3">DIV1094</strain>
    </source>
</reference>
<dbReference type="Proteomes" id="UP000664360">
    <property type="component" value="Chromosome"/>
</dbReference>
<keyword evidence="3" id="KW-1185">Reference proteome</keyword>
<evidence type="ECO:0000313" key="2">
    <source>
        <dbReference type="EMBL" id="WYJ79340.1"/>
    </source>
</evidence>
<accession>A0ABZ2SW87</accession>
<feature type="region of interest" description="Disordered" evidence="1">
    <location>
        <begin position="101"/>
        <end position="158"/>
    </location>
</feature>
<gene>
    <name evidence="2" type="ORF">DOK79_000852</name>
</gene>
<dbReference type="RefSeq" id="WP_206853881.1">
    <property type="nucleotide sequence ID" value="NZ_CP147250.1"/>
</dbReference>
<name>A0ABZ2SW87_9ENTE</name>
<organism evidence="2 3">
    <name type="scientific">Candidatus Enterococcus mangumiae</name>
    <dbReference type="NCBI Taxonomy" id="2230878"/>
    <lineage>
        <taxon>Bacteria</taxon>
        <taxon>Bacillati</taxon>
        <taxon>Bacillota</taxon>
        <taxon>Bacilli</taxon>
        <taxon>Lactobacillales</taxon>
        <taxon>Enterococcaceae</taxon>
        <taxon>Enterococcus</taxon>
    </lineage>
</organism>
<feature type="compositionally biased region" description="Polar residues" evidence="1">
    <location>
        <begin position="101"/>
        <end position="124"/>
    </location>
</feature>
<protein>
    <submittedName>
        <fullName evidence="2">Uncharacterized protein</fullName>
    </submittedName>
</protein>
<feature type="compositionally biased region" description="Polar residues" evidence="1">
    <location>
        <begin position="141"/>
        <end position="157"/>
    </location>
</feature>
<evidence type="ECO:0000313" key="3">
    <source>
        <dbReference type="Proteomes" id="UP000664360"/>
    </source>
</evidence>